<organism evidence="1 2">
    <name type="scientific">Bacillus safensis</name>
    <dbReference type="NCBI Taxonomy" id="561879"/>
    <lineage>
        <taxon>Bacteria</taxon>
        <taxon>Bacillati</taxon>
        <taxon>Bacillota</taxon>
        <taxon>Bacilli</taxon>
        <taxon>Bacillales</taxon>
        <taxon>Bacillaceae</taxon>
        <taxon>Bacillus</taxon>
    </lineage>
</organism>
<name>A0A5S9MGS4_BACIA</name>
<proteinExistence type="predicted"/>
<evidence type="ECO:0000313" key="2">
    <source>
        <dbReference type="Proteomes" id="UP000464658"/>
    </source>
</evidence>
<evidence type="ECO:0000313" key="1">
    <source>
        <dbReference type="EMBL" id="BBP90816.1"/>
    </source>
</evidence>
<dbReference type="Proteomes" id="UP000464658">
    <property type="component" value="Chromosome"/>
</dbReference>
<dbReference type="AlphaFoldDB" id="A0A5S9MGS4"/>
<protein>
    <submittedName>
        <fullName evidence="1">Uncharacterized protein</fullName>
    </submittedName>
</protein>
<gene>
    <name evidence="1" type="ORF">BsIDN1_44340</name>
</gene>
<dbReference type="EMBL" id="AP021906">
    <property type="protein sequence ID" value="BBP90816.1"/>
    <property type="molecule type" value="Genomic_DNA"/>
</dbReference>
<accession>A0A5S9MGS4</accession>
<sequence>MRPKFIEKLNQDTIVQGMNDPWRSIWRAAREKKAAQNDETIKKKTV</sequence>
<reference evidence="1 2" key="1">
    <citation type="submission" date="2019-12" db="EMBL/GenBank/DDBJ databases">
        <title>Full genome sequence of a Bacillus safensis strain isolated from commercially available natto in Indonesia.</title>
        <authorList>
            <person name="Yoshida M."/>
            <person name="Uomi M."/>
            <person name="Waturangi D."/>
            <person name="Ekaputri J.J."/>
            <person name="Setiamarga D.H.E."/>
        </authorList>
    </citation>
    <scope>NUCLEOTIDE SEQUENCE [LARGE SCALE GENOMIC DNA]</scope>
    <source>
        <strain evidence="1 2">IDN1</strain>
    </source>
</reference>